<accession>A0A840PBZ3</accession>
<feature type="transmembrane region" description="Helical" evidence="1">
    <location>
        <begin position="306"/>
        <end position="323"/>
    </location>
</feature>
<dbReference type="EMBL" id="JACHGN010000013">
    <property type="protein sequence ID" value="MBB5136206.1"/>
    <property type="molecule type" value="Genomic_DNA"/>
</dbReference>
<feature type="transmembrane region" description="Helical" evidence="1">
    <location>
        <begin position="26"/>
        <end position="45"/>
    </location>
</feature>
<evidence type="ECO:0000313" key="3">
    <source>
        <dbReference type="Proteomes" id="UP000578449"/>
    </source>
</evidence>
<sequence>MAGVAAAVAAGTVPDVIKGWWGDQRWFLTVLCVAAAGVFAGINLWQQRTKGVGIVVSLPREGWRRPWSPQWAEAAADHARRNHDSCFTVRRSIDAEGPQARTEALELAYELVTARLTELAESDPSTPVSLYVNAALPDAYDLGALFKFNVHRELRGVAPYLGVDADGSVLAQRSESVASDFFPAVRLSGRLKEPLSGAEAARAATFATIVEEPGFEPAPEGEAVAIVVHLADNPLMVAQALRAAGEGCRDARGRFERCRAALVIDGGQANIPENSADFELMVRYVYTAWRSWLAVRPQYRELRPRLFIAAPATVAFALGWLFGHTVAVVPHPYQRQAGETCTSS</sequence>
<gene>
    <name evidence="2" type="ORF">HNP84_005950</name>
</gene>
<keyword evidence="3" id="KW-1185">Reference proteome</keyword>
<comment type="caution">
    <text evidence="2">The sequence shown here is derived from an EMBL/GenBank/DDBJ whole genome shotgun (WGS) entry which is preliminary data.</text>
</comment>
<keyword evidence="1" id="KW-0472">Membrane</keyword>
<dbReference type="Proteomes" id="UP000578449">
    <property type="component" value="Unassembled WGS sequence"/>
</dbReference>
<dbReference type="RefSeq" id="WP_185053116.1">
    <property type="nucleotide sequence ID" value="NZ_BAABIX010000036.1"/>
</dbReference>
<dbReference type="AlphaFoldDB" id="A0A840PBZ3"/>
<reference evidence="2 3" key="1">
    <citation type="submission" date="2020-08" db="EMBL/GenBank/DDBJ databases">
        <title>Genomic Encyclopedia of Type Strains, Phase IV (KMG-IV): sequencing the most valuable type-strain genomes for metagenomic binning, comparative biology and taxonomic classification.</title>
        <authorList>
            <person name="Goeker M."/>
        </authorList>
    </citation>
    <scope>NUCLEOTIDE SEQUENCE [LARGE SCALE GENOMIC DNA]</scope>
    <source>
        <strain evidence="2 3">DSM 45615</strain>
    </source>
</reference>
<name>A0A840PBZ3_9ACTN</name>
<organism evidence="2 3">
    <name type="scientific">Thermocatellispora tengchongensis</name>
    <dbReference type="NCBI Taxonomy" id="1073253"/>
    <lineage>
        <taxon>Bacteria</taxon>
        <taxon>Bacillati</taxon>
        <taxon>Actinomycetota</taxon>
        <taxon>Actinomycetes</taxon>
        <taxon>Streptosporangiales</taxon>
        <taxon>Streptosporangiaceae</taxon>
        <taxon>Thermocatellispora</taxon>
    </lineage>
</organism>
<keyword evidence="1" id="KW-0812">Transmembrane</keyword>
<evidence type="ECO:0008006" key="4">
    <source>
        <dbReference type="Google" id="ProtNLM"/>
    </source>
</evidence>
<protein>
    <recommendedName>
        <fullName evidence="4">SAVED domain-containing protein</fullName>
    </recommendedName>
</protein>
<evidence type="ECO:0000256" key="1">
    <source>
        <dbReference type="SAM" id="Phobius"/>
    </source>
</evidence>
<keyword evidence="1" id="KW-1133">Transmembrane helix</keyword>
<evidence type="ECO:0000313" key="2">
    <source>
        <dbReference type="EMBL" id="MBB5136206.1"/>
    </source>
</evidence>
<proteinExistence type="predicted"/>